<dbReference type="PANTHER" id="PTHR35841">
    <property type="entry name" value="PHOSPHONATES-BINDING PERIPLASMIC PROTEIN"/>
    <property type="match status" value="1"/>
</dbReference>
<dbReference type="Gene3D" id="3.40.190.10">
    <property type="entry name" value="Periplasmic binding protein-like II"/>
    <property type="match status" value="2"/>
</dbReference>
<evidence type="ECO:0000256" key="1">
    <source>
        <dbReference type="ARBA" id="ARBA00007162"/>
    </source>
</evidence>
<name>A0ABR8H9W6_NOSPU</name>
<dbReference type="NCBIfam" id="TIGR01098">
    <property type="entry name" value="3A0109s03R"/>
    <property type="match status" value="1"/>
</dbReference>
<comment type="caution">
    <text evidence="3">The sequence shown here is derived from an EMBL/GenBank/DDBJ whole genome shotgun (WGS) entry which is preliminary data.</text>
</comment>
<gene>
    <name evidence="3" type="primary">phnD</name>
    <name evidence="3" type="ORF">H6G94_14205</name>
</gene>
<dbReference type="EMBL" id="JACJTC010000009">
    <property type="protein sequence ID" value="MBD2612416.1"/>
    <property type="molecule type" value="Genomic_DNA"/>
</dbReference>
<keyword evidence="4" id="KW-1185">Reference proteome</keyword>
<dbReference type="Pfam" id="PF12974">
    <property type="entry name" value="Phosphonate-bd"/>
    <property type="match status" value="1"/>
</dbReference>
<dbReference type="SUPFAM" id="SSF53850">
    <property type="entry name" value="Periplasmic binding protein-like II"/>
    <property type="match status" value="1"/>
</dbReference>
<dbReference type="InterPro" id="IPR005770">
    <property type="entry name" value="PhnD"/>
</dbReference>
<evidence type="ECO:0000256" key="2">
    <source>
        <dbReference type="ARBA" id="ARBA00022729"/>
    </source>
</evidence>
<evidence type="ECO:0000313" key="3">
    <source>
        <dbReference type="EMBL" id="MBD2612416.1"/>
    </source>
</evidence>
<accession>A0ABR8H9W6</accession>
<dbReference type="RefSeq" id="WP_190949933.1">
    <property type="nucleotide sequence ID" value="NZ_JACJTC010000009.1"/>
</dbReference>
<protein>
    <submittedName>
        <fullName evidence="3">Phosphate/phosphite/phosphonate ABC transporter substrate-binding protein</fullName>
    </submittedName>
</protein>
<sequence length="354" mass="39319">MKKSLVKLWPVAKYYLFSKNRVLILVVIMALLTTNCSGIVSKKNHSTVDKVSINYKHNLYKLKIGLVPTENPIEQERMIKALKEYLEQSVGGGLEIASQSKTIGRQTTQNTEEIENRQNAIAISLDFQIGKSYQQIIDLLVQGKLDMAYLGPLSYVEAVDRGAKIEPLVAAIDKHTGQPWYRACIIVKQDSPIKTLKDLKGKRIALVDKLSTSGYLMPLATFKKLGIDYQHDFAKVLYTGSHSKSLAALEDGIVDAAATNISSYFKEQKIGKLTRENSRVVWQSAPILNFPIVVSKKLPPDLIQKLKQALISSPEGLEDILGIESAGYTLVTSSDYASIEQLRKELNLISVPAK</sequence>
<evidence type="ECO:0000313" key="4">
    <source>
        <dbReference type="Proteomes" id="UP000606396"/>
    </source>
</evidence>
<keyword evidence="2" id="KW-0732">Signal</keyword>
<organism evidence="3 4">
    <name type="scientific">Nostoc punctiforme FACHB-252</name>
    <dbReference type="NCBI Taxonomy" id="1357509"/>
    <lineage>
        <taxon>Bacteria</taxon>
        <taxon>Bacillati</taxon>
        <taxon>Cyanobacteriota</taxon>
        <taxon>Cyanophyceae</taxon>
        <taxon>Nostocales</taxon>
        <taxon>Nostocaceae</taxon>
        <taxon>Nostoc</taxon>
    </lineage>
</organism>
<dbReference type="PANTHER" id="PTHR35841:SF1">
    <property type="entry name" value="PHOSPHONATES-BINDING PERIPLASMIC PROTEIN"/>
    <property type="match status" value="1"/>
</dbReference>
<reference evidence="3 4" key="1">
    <citation type="journal article" date="2020" name="ISME J.">
        <title>Comparative genomics reveals insights into cyanobacterial evolution and habitat adaptation.</title>
        <authorList>
            <person name="Chen M.Y."/>
            <person name="Teng W.K."/>
            <person name="Zhao L."/>
            <person name="Hu C.X."/>
            <person name="Zhou Y.K."/>
            <person name="Han B.P."/>
            <person name="Song L.R."/>
            <person name="Shu W.S."/>
        </authorList>
    </citation>
    <scope>NUCLEOTIDE SEQUENCE [LARGE SCALE GENOMIC DNA]</scope>
    <source>
        <strain evidence="3 4">FACHB-252</strain>
    </source>
</reference>
<dbReference type="Proteomes" id="UP000606396">
    <property type="component" value="Unassembled WGS sequence"/>
</dbReference>
<comment type="similarity">
    <text evidence="1">Belongs to the phosphate/phosphite/phosphonate binding protein family.</text>
</comment>
<proteinExistence type="inferred from homology"/>